<dbReference type="SUPFAM" id="SSF51735">
    <property type="entry name" value="NAD(P)-binding Rossmann-fold domains"/>
    <property type="match status" value="1"/>
</dbReference>
<proteinExistence type="predicted"/>
<comment type="caution">
    <text evidence="2">The sequence shown here is derived from an EMBL/GenBank/DDBJ whole genome shotgun (WGS) entry which is preliminary data.</text>
</comment>
<feature type="domain" description="NAD(P)-binding" evidence="1">
    <location>
        <begin position="7"/>
        <end position="178"/>
    </location>
</feature>
<dbReference type="InterPro" id="IPR016040">
    <property type="entry name" value="NAD(P)-bd_dom"/>
</dbReference>
<dbReference type="OrthoDB" id="10254221at2759"/>
<gene>
    <name evidence="2" type="ORF">PDIGIT_LOCUS2298</name>
</gene>
<accession>A0A9W4U7U9</accession>
<protein>
    <recommendedName>
        <fullName evidence="1">NAD(P)-binding domain-containing protein</fullName>
    </recommendedName>
</protein>
<name>A0A9W4U7U9_9PLEO</name>
<dbReference type="PANTHER" id="PTHR43355">
    <property type="entry name" value="FLAVIN REDUCTASE (NADPH)"/>
    <property type="match status" value="1"/>
</dbReference>
<evidence type="ECO:0000313" key="3">
    <source>
        <dbReference type="Proteomes" id="UP001152607"/>
    </source>
</evidence>
<evidence type="ECO:0000259" key="1">
    <source>
        <dbReference type="Pfam" id="PF13460"/>
    </source>
</evidence>
<dbReference type="PANTHER" id="PTHR43355:SF7">
    <property type="entry name" value="NAD(P)-BINDING DOMAIN-CONTAINING PROTEIN"/>
    <property type="match status" value="1"/>
</dbReference>
<organism evidence="2 3">
    <name type="scientific">Periconia digitata</name>
    <dbReference type="NCBI Taxonomy" id="1303443"/>
    <lineage>
        <taxon>Eukaryota</taxon>
        <taxon>Fungi</taxon>
        <taxon>Dikarya</taxon>
        <taxon>Ascomycota</taxon>
        <taxon>Pezizomycotina</taxon>
        <taxon>Dothideomycetes</taxon>
        <taxon>Pleosporomycetidae</taxon>
        <taxon>Pleosporales</taxon>
        <taxon>Massarineae</taxon>
        <taxon>Periconiaceae</taxon>
        <taxon>Periconia</taxon>
    </lineage>
</organism>
<dbReference type="InterPro" id="IPR036291">
    <property type="entry name" value="NAD(P)-bd_dom_sf"/>
</dbReference>
<sequence>MKVLLIGATGNVGIRLVPALLTHNHSVVAFVRSAKKLKDLLPADIYKRIVVVEGSATDSKSIRNVILNAQCDAVVNTAGVAALPPWGKSELPAIFKAVLEGVRSASEERKTALRVWFLAGQGVLVYPGTETMLSSYMPIYLEHRQNFRLLQALPADALHWSVLCPNMMTPATKPQDFTVPTKSPEAKLTASATTPPNWRDSWIRYIPFIGKSIVCAMNAQRYATTLEQAADFIAEDLVRRDSQWVGKAVGIIDANR</sequence>
<dbReference type="InterPro" id="IPR051606">
    <property type="entry name" value="Polyketide_Oxido-like"/>
</dbReference>
<dbReference type="Gene3D" id="3.40.50.720">
    <property type="entry name" value="NAD(P)-binding Rossmann-like Domain"/>
    <property type="match status" value="1"/>
</dbReference>
<dbReference type="AlphaFoldDB" id="A0A9W4U7U9"/>
<keyword evidence="3" id="KW-1185">Reference proteome</keyword>
<reference evidence="2" key="1">
    <citation type="submission" date="2023-01" db="EMBL/GenBank/DDBJ databases">
        <authorList>
            <person name="Van Ghelder C."/>
            <person name="Rancurel C."/>
        </authorList>
    </citation>
    <scope>NUCLEOTIDE SEQUENCE</scope>
    <source>
        <strain evidence="2">CNCM I-4278</strain>
    </source>
</reference>
<dbReference type="EMBL" id="CAOQHR010000001">
    <property type="protein sequence ID" value="CAI6285903.1"/>
    <property type="molecule type" value="Genomic_DNA"/>
</dbReference>
<dbReference type="GO" id="GO:0016646">
    <property type="term" value="F:oxidoreductase activity, acting on the CH-NH group of donors, NAD or NADP as acceptor"/>
    <property type="evidence" value="ECO:0007669"/>
    <property type="project" value="TreeGrafter"/>
</dbReference>
<evidence type="ECO:0000313" key="2">
    <source>
        <dbReference type="EMBL" id="CAI6285903.1"/>
    </source>
</evidence>
<dbReference type="Proteomes" id="UP001152607">
    <property type="component" value="Unassembled WGS sequence"/>
</dbReference>
<dbReference type="Pfam" id="PF13460">
    <property type="entry name" value="NAD_binding_10"/>
    <property type="match status" value="1"/>
</dbReference>